<dbReference type="Proteomes" id="UP000323876">
    <property type="component" value="Unassembled WGS sequence"/>
</dbReference>
<evidence type="ECO:0000313" key="2">
    <source>
        <dbReference type="Proteomes" id="UP000323876"/>
    </source>
</evidence>
<reference evidence="1 2" key="1">
    <citation type="submission" date="2019-09" db="EMBL/GenBank/DDBJ databases">
        <authorList>
            <person name="Wang X."/>
        </authorList>
    </citation>
    <scope>NUCLEOTIDE SEQUENCE [LARGE SCALE GENOMIC DNA]</scope>
    <source>
        <strain evidence="1 2">CICC 11023</strain>
    </source>
</reference>
<evidence type="ECO:0000313" key="1">
    <source>
        <dbReference type="EMBL" id="KAA8887678.1"/>
    </source>
</evidence>
<proteinExistence type="predicted"/>
<accession>A0A5N0EE36</accession>
<dbReference type="AlphaFoldDB" id="A0A5N0EE36"/>
<dbReference type="EMBL" id="VXLC01000006">
    <property type="protein sequence ID" value="KAA8887678.1"/>
    <property type="molecule type" value="Genomic_DNA"/>
</dbReference>
<protein>
    <recommendedName>
        <fullName evidence="3">ESX-1 secretion-associated protein</fullName>
    </recommendedName>
</protein>
<evidence type="ECO:0008006" key="3">
    <source>
        <dbReference type="Google" id="ProtNLM"/>
    </source>
</evidence>
<dbReference type="RefSeq" id="WP_150403248.1">
    <property type="nucleotide sequence ID" value="NZ_JBHJYQ010000024.1"/>
</dbReference>
<name>A0A5N0EE36_9NOCA</name>
<dbReference type="OrthoDB" id="4559556at2"/>
<gene>
    <name evidence="1" type="ORF">F3087_18665</name>
</gene>
<comment type="caution">
    <text evidence="1">The sequence shown here is derived from an EMBL/GenBank/DDBJ whole genome shotgun (WGS) entry which is preliminary data.</text>
</comment>
<keyword evidence="2" id="KW-1185">Reference proteome</keyword>
<sequence>MDTLKLDPAAVAAYTAIADAVSQQLASAAAVASGAVNQDRLTADLGLIGADFAARFTTAVSEHAQALSTAGQLVGTYGEILRGYSTDMQGIDTETAGVITKTGEALT</sequence>
<organism evidence="1 2">
    <name type="scientific">Nocardia colli</name>
    <dbReference type="NCBI Taxonomy" id="2545717"/>
    <lineage>
        <taxon>Bacteria</taxon>
        <taxon>Bacillati</taxon>
        <taxon>Actinomycetota</taxon>
        <taxon>Actinomycetes</taxon>
        <taxon>Mycobacteriales</taxon>
        <taxon>Nocardiaceae</taxon>
        <taxon>Nocardia</taxon>
    </lineage>
</organism>